<dbReference type="InterPro" id="IPR027417">
    <property type="entry name" value="P-loop_NTPase"/>
</dbReference>
<dbReference type="PANTHER" id="PTHR11669">
    <property type="entry name" value="REPLICATION FACTOR C / DNA POLYMERASE III GAMMA-TAU SUBUNIT"/>
    <property type="match status" value="1"/>
</dbReference>
<accession>A0ABS4HM09</accession>
<sequence length="301" mass="34406">MNNSIVQTQLLKIIENNKLSHTYMFEGDAIETLRKYSMFFALNILGHSTRNEMLLESGNHPDLYHLSTDENTIKKEDIEQLVRRMNQKPVESDYKVYIIEQFEKLTPQAENSILKFLEEPPEKTIAILLTINKSGILPTIHSRSQHIQIAGEDGDRAASLSNLSEAETATVNALALNAHYVNEMADKFSEMRREVMTFSARWIHNHPLVLIDAKKLVDVCDDRKDYELVLQLLSGFIRQVLHKTIGLDDFKPYETVMPEGNDVNAVKLTRMLEEIQKANRFLSFNVNPMLVFEGMVIGAKG</sequence>
<keyword evidence="1" id="KW-0548">Nucleotidyltransferase</keyword>
<organism evidence="1 2">
    <name type="scientific">Jeotgalicoccus aerolatus</name>
    <dbReference type="NCBI Taxonomy" id="709510"/>
    <lineage>
        <taxon>Bacteria</taxon>
        <taxon>Bacillati</taxon>
        <taxon>Bacillota</taxon>
        <taxon>Bacilli</taxon>
        <taxon>Bacillales</taxon>
        <taxon>Staphylococcaceae</taxon>
        <taxon>Jeotgalicoccus</taxon>
    </lineage>
</organism>
<dbReference type="GO" id="GO:0003887">
    <property type="term" value="F:DNA-directed DNA polymerase activity"/>
    <property type="evidence" value="ECO:0007669"/>
    <property type="project" value="UniProtKB-EC"/>
</dbReference>
<comment type="caution">
    <text evidence="1">The sequence shown here is derived from an EMBL/GenBank/DDBJ whole genome shotgun (WGS) entry which is preliminary data.</text>
</comment>
<reference evidence="1 2" key="1">
    <citation type="submission" date="2021-03" db="EMBL/GenBank/DDBJ databases">
        <title>Genomic Encyclopedia of Type Strains, Phase IV (KMG-IV): sequencing the most valuable type-strain genomes for metagenomic binning, comparative biology and taxonomic classification.</title>
        <authorList>
            <person name="Goeker M."/>
        </authorList>
    </citation>
    <scope>NUCLEOTIDE SEQUENCE [LARGE SCALE GENOMIC DNA]</scope>
    <source>
        <strain evidence="1 2">DSM 22420</strain>
    </source>
</reference>
<dbReference type="Proteomes" id="UP001519348">
    <property type="component" value="Unassembled WGS sequence"/>
</dbReference>
<proteinExistence type="predicted"/>
<dbReference type="Gene3D" id="3.40.50.300">
    <property type="entry name" value="P-loop containing nucleotide triphosphate hydrolases"/>
    <property type="match status" value="1"/>
</dbReference>
<dbReference type="EC" id="2.7.7.7" evidence="1"/>
<evidence type="ECO:0000313" key="2">
    <source>
        <dbReference type="Proteomes" id="UP001519348"/>
    </source>
</evidence>
<keyword evidence="2" id="KW-1185">Reference proteome</keyword>
<dbReference type="RefSeq" id="WP_186089339.1">
    <property type="nucleotide sequence ID" value="NZ_BMCN01000003.1"/>
</dbReference>
<dbReference type="PANTHER" id="PTHR11669:SF8">
    <property type="entry name" value="DNA POLYMERASE III SUBUNIT DELTA"/>
    <property type="match status" value="1"/>
</dbReference>
<dbReference type="InterPro" id="IPR050238">
    <property type="entry name" value="DNA_Rep/Repair_Clamp_Loader"/>
</dbReference>
<name>A0ABS4HM09_9STAP</name>
<keyword evidence="1" id="KW-0808">Transferase</keyword>
<dbReference type="SUPFAM" id="SSF52540">
    <property type="entry name" value="P-loop containing nucleoside triphosphate hydrolases"/>
    <property type="match status" value="1"/>
</dbReference>
<dbReference type="Pfam" id="PF13177">
    <property type="entry name" value="DNA_pol3_delta2"/>
    <property type="match status" value="1"/>
</dbReference>
<dbReference type="EMBL" id="JAGGKN010000003">
    <property type="protein sequence ID" value="MBP1951965.1"/>
    <property type="molecule type" value="Genomic_DNA"/>
</dbReference>
<protein>
    <submittedName>
        <fullName evidence="1">DNA polymerase-3 subunit delta</fullName>
        <ecNumber evidence="1">2.7.7.7</ecNumber>
    </submittedName>
</protein>
<gene>
    <name evidence="1" type="ORF">J2Z27_001004</name>
</gene>
<evidence type="ECO:0000313" key="1">
    <source>
        <dbReference type="EMBL" id="MBP1951965.1"/>
    </source>
</evidence>